<accession>A0ACB0E6F0</accession>
<evidence type="ECO:0000313" key="2">
    <source>
        <dbReference type="Proteomes" id="UP001162501"/>
    </source>
</evidence>
<reference evidence="1" key="1">
    <citation type="submission" date="2023-05" db="EMBL/GenBank/DDBJ databases">
        <authorList>
            <consortium name="ELIXIR-Norway"/>
        </authorList>
    </citation>
    <scope>NUCLEOTIDE SEQUENCE</scope>
</reference>
<proteinExistence type="predicted"/>
<dbReference type="Proteomes" id="UP001162501">
    <property type="component" value="Chromosome 16"/>
</dbReference>
<organism evidence="1 2">
    <name type="scientific">Rangifer tarandus platyrhynchus</name>
    <name type="common">Svalbard reindeer</name>
    <dbReference type="NCBI Taxonomy" id="3082113"/>
    <lineage>
        <taxon>Eukaryota</taxon>
        <taxon>Metazoa</taxon>
        <taxon>Chordata</taxon>
        <taxon>Craniata</taxon>
        <taxon>Vertebrata</taxon>
        <taxon>Euteleostomi</taxon>
        <taxon>Mammalia</taxon>
        <taxon>Eutheria</taxon>
        <taxon>Laurasiatheria</taxon>
        <taxon>Artiodactyla</taxon>
        <taxon>Ruminantia</taxon>
        <taxon>Pecora</taxon>
        <taxon>Cervidae</taxon>
        <taxon>Odocoileinae</taxon>
        <taxon>Rangifer</taxon>
    </lineage>
</organism>
<gene>
    <name evidence="1" type="ORF">MRATA1EN3_LOCUS7270</name>
</gene>
<sequence>MWENAEYCPLGAGDTPSAFLRLCLTGGSRDMGNSPGGACLALCSVRHVPRAWRPNRASRPSQNQEAGSLQCPSCASRLPKRCAALGSVGVTDVFRSVRRWTQLGLQAGGSFLLCDIAVPRWMKKPAPLDGILPGKSSQRAARSRRLALGLLWGHQLSSRSSAPQMAGRRVGCRRSLPGVPLEPWSLRSRVEWARVPGGLQLGPQTPSLAVPETPYGRRWPGL</sequence>
<dbReference type="EMBL" id="OX596100">
    <property type="protein sequence ID" value="CAI9696057.1"/>
    <property type="molecule type" value="Genomic_DNA"/>
</dbReference>
<protein>
    <submittedName>
        <fullName evidence="1">Uncharacterized protein</fullName>
    </submittedName>
</protein>
<name>A0ACB0E6F0_RANTA</name>
<evidence type="ECO:0000313" key="1">
    <source>
        <dbReference type="EMBL" id="CAI9696057.1"/>
    </source>
</evidence>